<dbReference type="InParanoid" id="A0A0C3BSI9"/>
<evidence type="ECO:0000256" key="2">
    <source>
        <dbReference type="ARBA" id="ARBA00006844"/>
    </source>
</evidence>
<keyword evidence="8" id="KW-1185">Reference proteome</keyword>
<reference evidence="7 8" key="1">
    <citation type="submission" date="2014-04" db="EMBL/GenBank/DDBJ databases">
        <authorList>
            <consortium name="DOE Joint Genome Institute"/>
            <person name="Kuo A."/>
            <person name="Tarkka M."/>
            <person name="Buscot F."/>
            <person name="Kohler A."/>
            <person name="Nagy L.G."/>
            <person name="Floudas D."/>
            <person name="Copeland A."/>
            <person name="Barry K.W."/>
            <person name="Cichocki N."/>
            <person name="Veneault-Fourrey C."/>
            <person name="LaButti K."/>
            <person name="Lindquist E.A."/>
            <person name="Lipzen A."/>
            <person name="Lundell T."/>
            <person name="Morin E."/>
            <person name="Murat C."/>
            <person name="Sun H."/>
            <person name="Tunlid A."/>
            <person name="Henrissat B."/>
            <person name="Grigoriev I.V."/>
            <person name="Hibbett D.S."/>
            <person name="Martin F."/>
            <person name="Nordberg H.P."/>
            <person name="Cantor M.N."/>
            <person name="Hua S.X."/>
        </authorList>
    </citation>
    <scope>NUCLEOTIDE SEQUENCE [LARGE SCALE GENOMIC DNA]</scope>
    <source>
        <strain evidence="7 8">F 1598</strain>
    </source>
</reference>
<evidence type="ECO:0000256" key="1">
    <source>
        <dbReference type="ARBA" id="ARBA00004109"/>
    </source>
</evidence>
<evidence type="ECO:0000313" key="7">
    <source>
        <dbReference type="EMBL" id="KIM89498.1"/>
    </source>
</evidence>
<keyword evidence="4" id="KW-0009">Actin-binding</keyword>
<organism evidence="7 8">
    <name type="scientific">Piloderma croceum (strain F 1598)</name>
    <dbReference type="NCBI Taxonomy" id="765440"/>
    <lineage>
        <taxon>Eukaryota</taxon>
        <taxon>Fungi</taxon>
        <taxon>Dikarya</taxon>
        <taxon>Basidiomycota</taxon>
        <taxon>Agaricomycotina</taxon>
        <taxon>Agaricomycetes</taxon>
        <taxon>Agaricomycetidae</taxon>
        <taxon>Atheliales</taxon>
        <taxon>Atheliaceae</taxon>
        <taxon>Piloderma</taxon>
    </lineage>
</organism>
<dbReference type="InterPro" id="IPR017904">
    <property type="entry name" value="ADF/Cofilin"/>
</dbReference>
<evidence type="ECO:0000256" key="4">
    <source>
        <dbReference type="ARBA" id="ARBA00023203"/>
    </source>
</evidence>
<dbReference type="PANTHER" id="PTHR11913">
    <property type="entry name" value="COFILIN-RELATED"/>
    <property type="match status" value="1"/>
</dbReference>
<gene>
    <name evidence="7" type="ORF">PILCRDRAFT_813430</name>
</gene>
<comment type="subcellular location">
    <subcellularLocation>
        <location evidence="1">Nucleus matrix</location>
    </subcellularLocation>
</comment>
<evidence type="ECO:0000259" key="6">
    <source>
        <dbReference type="PROSITE" id="PS51263"/>
    </source>
</evidence>
<proteinExistence type="inferred from homology"/>
<name>A0A0C3BSI9_PILCF</name>
<dbReference type="Gene3D" id="3.40.20.10">
    <property type="entry name" value="Severin"/>
    <property type="match status" value="1"/>
</dbReference>
<protein>
    <recommendedName>
        <fullName evidence="3">Cofilin</fullName>
    </recommendedName>
    <alternativeName>
        <fullName evidence="5">Actin-depolymerizing factor 1</fullName>
    </alternativeName>
</protein>
<comment type="similarity">
    <text evidence="2">Belongs to the actin-binding proteins ADF family.</text>
</comment>
<dbReference type="InterPro" id="IPR029006">
    <property type="entry name" value="ADF-H/Gelsolin-like_dom_sf"/>
</dbReference>
<dbReference type="HOGENOM" id="CLU_1636029_0_0_1"/>
<dbReference type="GO" id="GO:0016363">
    <property type="term" value="C:nuclear matrix"/>
    <property type="evidence" value="ECO:0007669"/>
    <property type="project" value="UniProtKB-SubCell"/>
</dbReference>
<dbReference type="Proteomes" id="UP000054166">
    <property type="component" value="Unassembled WGS sequence"/>
</dbReference>
<dbReference type="GO" id="GO:0003779">
    <property type="term" value="F:actin binding"/>
    <property type="evidence" value="ECO:0007669"/>
    <property type="project" value="UniProtKB-KW"/>
</dbReference>
<evidence type="ECO:0000256" key="5">
    <source>
        <dbReference type="ARBA" id="ARBA00032427"/>
    </source>
</evidence>
<dbReference type="AlphaFoldDB" id="A0A0C3BSI9"/>
<reference evidence="8" key="2">
    <citation type="submission" date="2015-01" db="EMBL/GenBank/DDBJ databases">
        <title>Evolutionary Origins and Diversification of the Mycorrhizal Mutualists.</title>
        <authorList>
            <consortium name="DOE Joint Genome Institute"/>
            <consortium name="Mycorrhizal Genomics Consortium"/>
            <person name="Kohler A."/>
            <person name="Kuo A."/>
            <person name="Nagy L.G."/>
            <person name="Floudas D."/>
            <person name="Copeland A."/>
            <person name="Barry K.W."/>
            <person name="Cichocki N."/>
            <person name="Veneault-Fourrey C."/>
            <person name="LaButti K."/>
            <person name="Lindquist E.A."/>
            <person name="Lipzen A."/>
            <person name="Lundell T."/>
            <person name="Morin E."/>
            <person name="Murat C."/>
            <person name="Riley R."/>
            <person name="Ohm R."/>
            <person name="Sun H."/>
            <person name="Tunlid A."/>
            <person name="Henrissat B."/>
            <person name="Grigoriev I.V."/>
            <person name="Hibbett D.S."/>
            <person name="Martin F."/>
        </authorList>
    </citation>
    <scope>NUCLEOTIDE SEQUENCE [LARGE SCALE GENOMIC DNA]</scope>
    <source>
        <strain evidence="8">F 1598</strain>
    </source>
</reference>
<evidence type="ECO:0000256" key="3">
    <source>
        <dbReference type="ARBA" id="ARBA00015630"/>
    </source>
</evidence>
<dbReference type="EMBL" id="KN832975">
    <property type="protein sequence ID" value="KIM89498.1"/>
    <property type="molecule type" value="Genomic_DNA"/>
</dbReference>
<dbReference type="InterPro" id="IPR002108">
    <property type="entry name" value="ADF-H"/>
</dbReference>
<dbReference type="OrthoDB" id="10249245at2759"/>
<feature type="domain" description="ADF-H" evidence="6">
    <location>
        <begin position="4"/>
        <end position="161"/>
    </location>
</feature>
<dbReference type="PROSITE" id="PS51263">
    <property type="entry name" value="ADF_H"/>
    <property type="match status" value="1"/>
</dbReference>
<dbReference type="STRING" id="765440.A0A0C3BSI9"/>
<dbReference type="Pfam" id="PF00241">
    <property type="entry name" value="Cofilin_ADF"/>
    <property type="match status" value="1"/>
</dbReference>
<dbReference type="GO" id="GO:0030042">
    <property type="term" value="P:actin filament depolymerization"/>
    <property type="evidence" value="ECO:0007669"/>
    <property type="project" value="InterPro"/>
</dbReference>
<evidence type="ECO:0000313" key="8">
    <source>
        <dbReference type="Proteomes" id="UP000054166"/>
    </source>
</evidence>
<dbReference type="SUPFAM" id="SSF55753">
    <property type="entry name" value="Actin depolymerizing proteins"/>
    <property type="match status" value="1"/>
</dbReference>
<dbReference type="GO" id="GO:0015629">
    <property type="term" value="C:actin cytoskeleton"/>
    <property type="evidence" value="ECO:0007669"/>
    <property type="project" value="InterPro"/>
</dbReference>
<accession>A0A0C3BSI9</accession>
<sequence>MSITSGIGLHPDCQAAVTQLSMKKSLANKDKAQYRYIIFDFENNYEQVVVLKTGEEAHGKTPKEEYEDFLGAWTAPNLSSLAVYDMPYTTKAGALHSTPILLHYNADNSSSNITRMMERIKRRMIAVNTLEVMRRTFKVGLVMSEETESDLEYDLVLKQLEK</sequence>